<gene>
    <name evidence="2" type="ORF">Talka_02333</name>
</gene>
<organism evidence="2 3">
    <name type="scientific">Tepidimonas alkaliphilus</name>
    <dbReference type="NCBI Taxonomy" id="2588942"/>
    <lineage>
        <taxon>Bacteria</taxon>
        <taxon>Pseudomonadati</taxon>
        <taxon>Pseudomonadota</taxon>
        <taxon>Betaproteobacteria</taxon>
        <taxon>Burkholderiales</taxon>
        <taxon>Tepidimonas</taxon>
    </lineage>
</organism>
<dbReference type="InterPro" id="IPR008490">
    <property type="entry name" value="Transposase_InsH_N"/>
</dbReference>
<evidence type="ECO:0000259" key="1">
    <source>
        <dbReference type="Pfam" id="PF05598"/>
    </source>
</evidence>
<evidence type="ECO:0000313" key="2">
    <source>
        <dbReference type="EMBL" id="TSE18165.1"/>
    </source>
</evidence>
<dbReference type="PANTHER" id="PTHR35604:SF2">
    <property type="entry name" value="TRANSPOSASE INSH FOR INSERTION SEQUENCE ELEMENT IS5A-RELATED"/>
    <property type="match status" value="1"/>
</dbReference>
<proteinExistence type="predicted"/>
<reference evidence="2 3" key="1">
    <citation type="submission" date="2019-07" db="EMBL/GenBank/DDBJ databases">
        <title>Tepidimonas alkaliphilus YIM 72238 draft genome.</title>
        <authorList>
            <person name="Da Costa M.S."/>
            <person name="Froufe H.J.C."/>
            <person name="Egas C."/>
            <person name="Albuquerque L."/>
        </authorList>
    </citation>
    <scope>NUCLEOTIDE SEQUENCE [LARGE SCALE GENOMIC DNA]</scope>
    <source>
        <strain evidence="2 3">YIM 72238</strain>
    </source>
</reference>
<sequence>MKTTRKREFLRQMDQVVPWKELEALMAPHMPSPGPKGGHPPYPVSVLLRIHFLQLLLALSDPAAEEAFDDVPAFA</sequence>
<dbReference type="Proteomes" id="UP000315736">
    <property type="component" value="Unassembled WGS sequence"/>
</dbReference>
<dbReference type="Pfam" id="PF05598">
    <property type="entry name" value="DUF772"/>
    <property type="match status" value="1"/>
</dbReference>
<dbReference type="EMBL" id="VJNB01000026">
    <property type="protein sequence ID" value="TSE18165.1"/>
    <property type="molecule type" value="Genomic_DNA"/>
</dbReference>
<evidence type="ECO:0000313" key="3">
    <source>
        <dbReference type="Proteomes" id="UP000315736"/>
    </source>
</evidence>
<dbReference type="PANTHER" id="PTHR35604">
    <property type="entry name" value="TRANSPOSASE INSH FOR INSERTION SEQUENCE ELEMENT IS5A-RELATED"/>
    <property type="match status" value="1"/>
</dbReference>
<feature type="domain" description="Transposase InsH N-terminal" evidence="1">
    <location>
        <begin position="5"/>
        <end position="74"/>
    </location>
</feature>
<comment type="caution">
    <text evidence="2">The sequence shown here is derived from an EMBL/GenBank/DDBJ whole genome shotgun (WGS) entry which is preliminary data.</text>
</comment>
<dbReference type="AlphaFoldDB" id="A0A554W3K3"/>
<name>A0A554W3K3_9BURK</name>
<accession>A0A554W3K3</accession>
<keyword evidence="3" id="KW-1185">Reference proteome</keyword>
<protein>
    <recommendedName>
        <fullName evidence="1">Transposase InsH N-terminal domain-containing protein</fullName>
    </recommendedName>
</protein>